<dbReference type="EMBL" id="JARBDR010000342">
    <property type="protein sequence ID" value="KAJ8313968.1"/>
    <property type="molecule type" value="Genomic_DNA"/>
</dbReference>
<comment type="caution">
    <text evidence="4">The sequence shown here is derived from an EMBL/GenBank/DDBJ whole genome shotgun (WGS) entry which is preliminary data.</text>
</comment>
<dbReference type="Proteomes" id="UP001217089">
    <property type="component" value="Unassembled WGS sequence"/>
</dbReference>
<comment type="subcellular location">
    <subcellularLocation>
        <location evidence="1">Nucleus</location>
    </subcellularLocation>
</comment>
<dbReference type="Gene3D" id="2.40.50.140">
    <property type="entry name" value="Nucleic acid-binding proteins"/>
    <property type="match status" value="1"/>
</dbReference>
<dbReference type="InterPro" id="IPR013970">
    <property type="entry name" value="Rfa2"/>
</dbReference>
<evidence type="ECO:0000313" key="4">
    <source>
        <dbReference type="EMBL" id="KAJ8313968.1"/>
    </source>
</evidence>
<comment type="similarity">
    <text evidence="2">Belongs to the replication factor A protein 3 family.</text>
</comment>
<reference evidence="4 5" key="1">
    <citation type="submission" date="2022-12" db="EMBL/GenBank/DDBJ databases">
        <title>Chromosome-level genome of Tegillarca granosa.</title>
        <authorList>
            <person name="Kim J."/>
        </authorList>
    </citation>
    <scope>NUCLEOTIDE SEQUENCE [LARGE SCALE GENOMIC DNA]</scope>
    <source>
        <strain evidence="4">Teg-2019</strain>
        <tissue evidence="4">Adductor muscle</tissue>
    </source>
</reference>
<gene>
    <name evidence="4" type="ORF">KUTeg_008529</name>
</gene>
<dbReference type="PANTHER" id="PTHR15114">
    <property type="entry name" value="REPLICATION PROTEIN A3"/>
    <property type="match status" value="1"/>
</dbReference>
<dbReference type="SUPFAM" id="SSF50249">
    <property type="entry name" value="Nucleic acid-binding proteins"/>
    <property type="match status" value="1"/>
</dbReference>
<evidence type="ECO:0000256" key="2">
    <source>
        <dbReference type="ARBA" id="ARBA00009761"/>
    </source>
</evidence>
<sequence length="93" mass="10243">MDKDFSKPRVNVSMLPSYQGKFVCLLGKAKDVDNNGTSFTLTTSDGQDVKILMQEPLSEYVAGLTEVHGTVDQSNSIVCDNYIVFPQETSDSF</sequence>
<feature type="non-terminal residue" evidence="4">
    <location>
        <position position="93"/>
    </location>
</feature>
<dbReference type="InterPro" id="IPR012340">
    <property type="entry name" value="NA-bd_OB-fold"/>
</dbReference>
<evidence type="ECO:0000256" key="3">
    <source>
        <dbReference type="ARBA" id="ARBA00023242"/>
    </source>
</evidence>
<organism evidence="4 5">
    <name type="scientific">Tegillarca granosa</name>
    <name type="common">Malaysian cockle</name>
    <name type="synonym">Anadara granosa</name>
    <dbReference type="NCBI Taxonomy" id="220873"/>
    <lineage>
        <taxon>Eukaryota</taxon>
        <taxon>Metazoa</taxon>
        <taxon>Spiralia</taxon>
        <taxon>Lophotrochozoa</taxon>
        <taxon>Mollusca</taxon>
        <taxon>Bivalvia</taxon>
        <taxon>Autobranchia</taxon>
        <taxon>Pteriomorphia</taxon>
        <taxon>Arcoida</taxon>
        <taxon>Arcoidea</taxon>
        <taxon>Arcidae</taxon>
        <taxon>Tegillarca</taxon>
    </lineage>
</organism>
<protein>
    <recommendedName>
        <fullName evidence="6">Replication protein A3</fullName>
    </recommendedName>
</protein>
<proteinExistence type="inferred from homology"/>
<evidence type="ECO:0008006" key="6">
    <source>
        <dbReference type="Google" id="ProtNLM"/>
    </source>
</evidence>
<dbReference type="Pfam" id="PF08661">
    <property type="entry name" value="Rep_fac-A_3"/>
    <property type="match status" value="1"/>
</dbReference>
<evidence type="ECO:0000313" key="5">
    <source>
        <dbReference type="Proteomes" id="UP001217089"/>
    </source>
</evidence>
<dbReference type="PANTHER" id="PTHR15114:SF1">
    <property type="entry name" value="REPLICATION PROTEIN A 14 KDA SUBUNIT"/>
    <property type="match status" value="1"/>
</dbReference>
<keyword evidence="5" id="KW-1185">Reference proteome</keyword>
<evidence type="ECO:0000256" key="1">
    <source>
        <dbReference type="ARBA" id="ARBA00004123"/>
    </source>
</evidence>
<keyword evidence="3" id="KW-0539">Nucleus</keyword>
<accession>A0ABQ9F9C2</accession>
<name>A0ABQ9F9C2_TEGGR</name>